<evidence type="ECO:0000313" key="2">
    <source>
        <dbReference type="EMBL" id="CDO10620.1"/>
    </source>
</evidence>
<reference evidence="2" key="2">
    <citation type="submission" date="2014-03" db="EMBL/GenBank/DDBJ databases">
        <authorList>
            <person name="Urmite Genomes"/>
        </authorList>
    </citation>
    <scope>NUCLEOTIDE SEQUENCE</scope>
    <source>
        <strain evidence="2">DSM 44829</strain>
    </source>
</reference>
<feature type="chain" id="PRO_5039440630" evidence="1">
    <location>
        <begin position="19"/>
        <end position="176"/>
    </location>
</feature>
<dbReference type="EMBL" id="CCBB010000003">
    <property type="protein sequence ID" value="CDO10620.1"/>
    <property type="molecule type" value="Genomic_DNA"/>
</dbReference>
<gene>
    <name evidence="2" type="ORF">BN977_05455</name>
</gene>
<accession>W9BM17</accession>
<dbReference type="AlphaFoldDB" id="W9BM17"/>
<dbReference type="Proteomes" id="UP000028870">
    <property type="component" value="Unassembled WGS sequence"/>
</dbReference>
<sequence>MRLSKLTAAAAGSAAVAAAVLMQPLTDDGPLPHATDAVALMSGTPTAPSPGVVAAKGAAAARWQSTTQSALKRLNIALADFQTAMDAQDYPTMRDACGRIGSVGHSIEKTLPAPVEDVTAPMSSAAARFIEAGTHCDALTPDGDRGALNTVVSTVQSGMGDIRTAQAALAAASPKN</sequence>
<reference evidence="2" key="1">
    <citation type="submission" date="2014-03" db="EMBL/GenBank/DDBJ databases">
        <title>Draft Genome Sequence of Mycobacterium cosmeticum DSM 44829.</title>
        <authorList>
            <person name="Croce O."/>
            <person name="Robert C."/>
            <person name="Raoult D."/>
            <person name="Drancourt M."/>
        </authorList>
    </citation>
    <scope>NUCLEOTIDE SEQUENCE [LARGE SCALE GENOMIC DNA]</scope>
    <source>
        <strain evidence="2">DSM 44829</strain>
    </source>
</reference>
<comment type="caution">
    <text evidence="2">The sequence shown here is derived from an EMBL/GenBank/DDBJ whole genome shotgun (WGS) entry which is preliminary data.</text>
</comment>
<dbReference type="RefSeq" id="WP_036402830.1">
    <property type="nucleotide sequence ID" value="NZ_CCBB010000003.1"/>
</dbReference>
<dbReference type="OrthoDB" id="9913400at2"/>
<feature type="signal peptide" evidence="1">
    <location>
        <begin position="1"/>
        <end position="18"/>
    </location>
</feature>
<protein>
    <submittedName>
        <fullName evidence="2">Uncharacterized protein</fullName>
    </submittedName>
</protein>
<dbReference type="STRING" id="258533.BN977_05455"/>
<evidence type="ECO:0000256" key="1">
    <source>
        <dbReference type="SAM" id="SignalP"/>
    </source>
</evidence>
<proteinExistence type="predicted"/>
<keyword evidence="1" id="KW-0732">Signal</keyword>
<evidence type="ECO:0000313" key="3">
    <source>
        <dbReference type="Proteomes" id="UP000028870"/>
    </source>
</evidence>
<name>W9BM17_MYCCO</name>
<keyword evidence="3" id="KW-1185">Reference proteome</keyword>
<organism evidence="2 3">
    <name type="scientific">Mycolicibacterium cosmeticum</name>
    <dbReference type="NCBI Taxonomy" id="258533"/>
    <lineage>
        <taxon>Bacteria</taxon>
        <taxon>Bacillati</taxon>
        <taxon>Actinomycetota</taxon>
        <taxon>Actinomycetes</taxon>
        <taxon>Mycobacteriales</taxon>
        <taxon>Mycobacteriaceae</taxon>
        <taxon>Mycolicibacterium</taxon>
    </lineage>
</organism>